<evidence type="ECO:0008006" key="4">
    <source>
        <dbReference type="Google" id="ProtNLM"/>
    </source>
</evidence>
<keyword evidence="3" id="KW-1185">Reference proteome</keyword>
<evidence type="ECO:0000313" key="2">
    <source>
        <dbReference type="EMBL" id="KAK4454785.1"/>
    </source>
</evidence>
<organism evidence="2 3">
    <name type="scientific">Podospora aff. communis PSN243</name>
    <dbReference type="NCBI Taxonomy" id="3040156"/>
    <lineage>
        <taxon>Eukaryota</taxon>
        <taxon>Fungi</taxon>
        <taxon>Dikarya</taxon>
        <taxon>Ascomycota</taxon>
        <taxon>Pezizomycotina</taxon>
        <taxon>Sordariomycetes</taxon>
        <taxon>Sordariomycetidae</taxon>
        <taxon>Sordariales</taxon>
        <taxon>Podosporaceae</taxon>
        <taxon>Podospora</taxon>
    </lineage>
</organism>
<gene>
    <name evidence="2" type="ORF">QBC34DRAFT_392610</name>
</gene>
<feature type="signal peptide" evidence="1">
    <location>
        <begin position="1"/>
        <end position="19"/>
    </location>
</feature>
<evidence type="ECO:0000313" key="3">
    <source>
        <dbReference type="Proteomes" id="UP001321760"/>
    </source>
</evidence>
<name>A0AAV9H453_9PEZI</name>
<protein>
    <recommendedName>
        <fullName evidence="4">Secreted protein</fullName>
    </recommendedName>
</protein>
<evidence type="ECO:0000256" key="1">
    <source>
        <dbReference type="SAM" id="SignalP"/>
    </source>
</evidence>
<dbReference type="Proteomes" id="UP001321760">
    <property type="component" value="Unassembled WGS sequence"/>
</dbReference>
<proteinExistence type="predicted"/>
<dbReference type="EMBL" id="MU865916">
    <property type="protein sequence ID" value="KAK4454785.1"/>
    <property type="molecule type" value="Genomic_DNA"/>
</dbReference>
<accession>A0AAV9H453</accession>
<dbReference type="AlphaFoldDB" id="A0AAV9H453"/>
<comment type="caution">
    <text evidence="2">The sequence shown here is derived from an EMBL/GenBank/DDBJ whole genome shotgun (WGS) entry which is preliminary data.</text>
</comment>
<reference evidence="2" key="2">
    <citation type="submission" date="2023-05" db="EMBL/GenBank/DDBJ databases">
        <authorList>
            <consortium name="Lawrence Berkeley National Laboratory"/>
            <person name="Steindorff A."/>
            <person name="Hensen N."/>
            <person name="Bonometti L."/>
            <person name="Westerberg I."/>
            <person name="Brannstrom I.O."/>
            <person name="Guillou S."/>
            <person name="Cros-Aarteil S."/>
            <person name="Calhoun S."/>
            <person name="Haridas S."/>
            <person name="Kuo A."/>
            <person name="Mondo S."/>
            <person name="Pangilinan J."/>
            <person name="Riley R."/>
            <person name="Labutti K."/>
            <person name="Andreopoulos B."/>
            <person name="Lipzen A."/>
            <person name="Chen C."/>
            <person name="Yanf M."/>
            <person name="Daum C."/>
            <person name="Ng V."/>
            <person name="Clum A."/>
            <person name="Ohm R."/>
            <person name="Martin F."/>
            <person name="Silar P."/>
            <person name="Natvig D."/>
            <person name="Lalanne C."/>
            <person name="Gautier V."/>
            <person name="Ament-Velasquez S.L."/>
            <person name="Kruys A."/>
            <person name="Hutchinson M.I."/>
            <person name="Powell A.J."/>
            <person name="Barry K."/>
            <person name="Miller A.N."/>
            <person name="Grigoriev I.V."/>
            <person name="Debuchy R."/>
            <person name="Gladieux P."/>
            <person name="Thoren M.H."/>
            <person name="Johannesson H."/>
        </authorList>
    </citation>
    <scope>NUCLEOTIDE SEQUENCE</scope>
    <source>
        <strain evidence="2">PSN243</strain>
    </source>
</reference>
<keyword evidence="1" id="KW-0732">Signal</keyword>
<sequence>MHIGCAGFCTLFCVVGASTAPLLLSRGPVCLVLLFPRYCLEASEQVFGYLRPRNPAATVTSGVAREIAPASTNGRALSAYETPAAPPGS</sequence>
<reference evidence="2" key="1">
    <citation type="journal article" date="2023" name="Mol. Phylogenet. Evol.">
        <title>Genome-scale phylogeny and comparative genomics of the fungal order Sordariales.</title>
        <authorList>
            <person name="Hensen N."/>
            <person name="Bonometti L."/>
            <person name="Westerberg I."/>
            <person name="Brannstrom I.O."/>
            <person name="Guillou S."/>
            <person name="Cros-Aarteil S."/>
            <person name="Calhoun S."/>
            <person name="Haridas S."/>
            <person name="Kuo A."/>
            <person name="Mondo S."/>
            <person name="Pangilinan J."/>
            <person name="Riley R."/>
            <person name="LaButti K."/>
            <person name="Andreopoulos B."/>
            <person name="Lipzen A."/>
            <person name="Chen C."/>
            <person name="Yan M."/>
            <person name="Daum C."/>
            <person name="Ng V."/>
            <person name="Clum A."/>
            <person name="Steindorff A."/>
            <person name="Ohm R.A."/>
            <person name="Martin F."/>
            <person name="Silar P."/>
            <person name="Natvig D.O."/>
            <person name="Lalanne C."/>
            <person name="Gautier V."/>
            <person name="Ament-Velasquez S.L."/>
            <person name="Kruys A."/>
            <person name="Hutchinson M.I."/>
            <person name="Powell A.J."/>
            <person name="Barry K."/>
            <person name="Miller A.N."/>
            <person name="Grigoriev I.V."/>
            <person name="Debuchy R."/>
            <person name="Gladieux P."/>
            <person name="Hiltunen Thoren M."/>
            <person name="Johannesson H."/>
        </authorList>
    </citation>
    <scope>NUCLEOTIDE SEQUENCE</scope>
    <source>
        <strain evidence="2">PSN243</strain>
    </source>
</reference>
<feature type="chain" id="PRO_5043451692" description="Secreted protein" evidence="1">
    <location>
        <begin position="20"/>
        <end position="89"/>
    </location>
</feature>